<name>A0A3S9W7Q9_9MICO</name>
<dbReference type="OrthoDB" id="5465469at2"/>
<gene>
    <name evidence="1" type="ORF">CVS47_00738</name>
</gene>
<evidence type="ECO:0000313" key="1">
    <source>
        <dbReference type="EMBL" id="AZS36138.1"/>
    </source>
</evidence>
<dbReference type="KEGG" id="mlv:CVS47_00738"/>
<keyword evidence="2" id="KW-1185">Reference proteome</keyword>
<dbReference type="AlphaFoldDB" id="A0A3S9W7Q9"/>
<organism evidence="1 2">
    <name type="scientific">Microbacterium lemovicicum</name>
    <dbReference type="NCBI Taxonomy" id="1072463"/>
    <lineage>
        <taxon>Bacteria</taxon>
        <taxon>Bacillati</taxon>
        <taxon>Actinomycetota</taxon>
        <taxon>Actinomycetes</taxon>
        <taxon>Micrococcales</taxon>
        <taxon>Microbacteriaceae</taxon>
        <taxon>Microbacterium</taxon>
    </lineage>
</organism>
<protein>
    <recommendedName>
        <fullName evidence="3">Glycosyltransferase 2-like domain-containing protein</fullName>
    </recommendedName>
</protein>
<dbReference type="Proteomes" id="UP000276888">
    <property type="component" value="Chromosome"/>
</dbReference>
<evidence type="ECO:0000313" key="2">
    <source>
        <dbReference type="Proteomes" id="UP000276888"/>
    </source>
</evidence>
<dbReference type="EMBL" id="CP031423">
    <property type="protein sequence ID" value="AZS36138.1"/>
    <property type="molecule type" value="Genomic_DNA"/>
</dbReference>
<dbReference type="InterPro" id="IPR029044">
    <property type="entry name" value="Nucleotide-diphossugar_trans"/>
</dbReference>
<reference evidence="1 2" key="1">
    <citation type="submission" date="2018-08" db="EMBL/GenBank/DDBJ databases">
        <title>Microbacterium lemovicicum sp. nov., a bacterium isolated from a natural uranium-rich soil.</title>
        <authorList>
            <person name="ORTET P."/>
        </authorList>
    </citation>
    <scope>NUCLEOTIDE SEQUENCE [LARGE SCALE GENOMIC DNA]</scope>
    <source>
        <strain evidence="1 2">Viu22</strain>
    </source>
</reference>
<sequence>MGVRRIAARGRDRVRGAYRKARTAASRVDLPGPLRLSVLNRVLLSRIGGGSGPVVSLTTYGMRTAWSHLAIESIARGSLRPSRLILWLDEPATFAKPPAALRRLRRRGLEIRLAENFGPHTKYYPYLESTAAIAHPLVTADDDTIYPRWWLERLVSEHERTPDQVVCYRAREIEVTGEKLAPYATWEFSERAEPSFLTFPTAVSGIIHSPAFLKILQQRGRDFRETAAAADDVWIHYTAVHHGVRIRLIDGVSRTFPLIDETQEVALWYDNLTGGGNDQQIAATYSAEDIAKIVAQAASAR</sequence>
<accession>A0A3S9W7Q9</accession>
<evidence type="ECO:0008006" key="3">
    <source>
        <dbReference type="Google" id="ProtNLM"/>
    </source>
</evidence>
<dbReference type="RefSeq" id="WP_127094867.1">
    <property type="nucleotide sequence ID" value="NZ_CP031423.1"/>
</dbReference>
<proteinExistence type="predicted"/>
<dbReference type="SUPFAM" id="SSF53448">
    <property type="entry name" value="Nucleotide-diphospho-sugar transferases"/>
    <property type="match status" value="1"/>
</dbReference>